<dbReference type="InterPro" id="IPR011467">
    <property type="entry name" value="DUF1573"/>
</dbReference>
<dbReference type="Gene3D" id="2.60.40.10">
    <property type="entry name" value="Immunoglobulins"/>
    <property type="match status" value="1"/>
</dbReference>
<gene>
    <name evidence="1" type="ORF">A2W32_04015</name>
</gene>
<dbReference type="InterPro" id="IPR013783">
    <property type="entry name" value="Ig-like_fold"/>
</dbReference>
<protein>
    <recommendedName>
        <fullName evidence="3">DUF1573 domain-containing protein</fullName>
    </recommendedName>
</protein>
<organism evidence="1 2">
    <name type="scientific">candidate division WWE3 bacterium RBG_16_37_10</name>
    <dbReference type="NCBI Taxonomy" id="1802610"/>
    <lineage>
        <taxon>Bacteria</taxon>
        <taxon>Katanobacteria</taxon>
    </lineage>
</organism>
<name>A0A1F4UUR4_UNCKA</name>
<dbReference type="Pfam" id="PF07610">
    <property type="entry name" value="DUF1573"/>
    <property type="match status" value="1"/>
</dbReference>
<comment type="caution">
    <text evidence="1">The sequence shown here is derived from an EMBL/GenBank/DDBJ whole genome shotgun (WGS) entry which is preliminary data.</text>
</comment>
<proteinExistence type="predicted"/>
<dbReference type="Proteomes" id="UP000177371">
    <property type="component" value="Unassembled WGS sequence"/>
</dbReference>
<evidence type="ECO:0008006" key="3">
    <source>
        <dbReference type="Google" id="ProtNLM"/>
    </source>
</evidence>
<dbReference type="STRING" id="1802610.A2W32_04015"/>
<reference evidence="1 2" key="1">
    <citation type="journal article" date="2016" name="Nat. Commun.">
        <title>Thousands of microbial genomes shed light on interconnected biogeochemical processes in an aquifer system.</title>
        <authorList>
            <person name="Anantharaman K."/>
            <person name="Brown C.T."/>
            <person name="Hug L.A."/>
            <person name="Sharon I."/>
            <person name="Castelle C.J."/>
            <person name="Probst A.J."/>
            <person name="Thomas B.C."/>
            <person name="Singh A."/>
            <person name="Wilkins M.J."/>
            <person name="Karaoz U."/>
            <person name="Brodie E.L."/>
            <person name="Williams K.H."/>
            <person name="Hubbard S.S."/>
            <person name="Banfield J.F."/>
        </authorList>
    </citation>
    <scope>NUCLEOTIDE SEQUENCE [LARGE SCALE GENOMIC DNA]</scope>
</reference>
<evidence type="ECO:0000313" key="2">
    <source>
        <dbReference type="Proteomes" id="UP000177371"/>
    </source>
</evidence>
<sequence length="139" mass="15400">MKKLIFVLLLIVLIVIGLLVVVQIKNKQVVSDLIVVSEVNLGEVNLSSKKEFKIKLTNNTGKDFGIAKIYTSCGCTGVLVDESESTSFLIKPKETIYVNLEFDPSSMHQEGDTIDHEVYVLVSSPVEKEYVVKILGEVI</sequence>
<evidence type="ECO:0000313" key="1">
    <source>
        <dbReference type="EMBL" id="OGC48626.1"/>
    </source>
</evidence>
<dbReference type="AlphaFoldDB" id="A0A1F4UUR4"/>
<accession>A0A1F4UUR4</accession>
<dbReference type="EMBL" id="MEUT01000065">
    <property type="protein sequence ID" value="OGC48626.1"/>
    <property type="molecule type" value="Genomic_DNA"/>
</dbReference>